<evidence type="ECO:0000313" key="2">
    <source>
        <dbReference type="EMBL" id="MFH4984182.1"/>
    </source>
</evidence>
<keyword evidence="3" id="KW-1185">Reference proteome</keyword>
<feature type="compositionally biased region" description="Polar residues" evidence="1">
    <location>
        <begin position="77"/>
        <end position="95"/>
    </location>
</feature>
<dbReference type="EMBL" id="JBGFUD010015710">
    <property type="protein sequence ID" value="MFH4984182.1"/>
    <property type="molecule type" value="Genomic_DNA"/>
</dbReference>
<dbReference type="Proteomes" id="UP001608902">
    <property type="component" value="Unassembled WGS sequence"/>
</dbReference>
<sequence length="120" mass="13136">MHDYIVTQMPSRCHLCGHHHVVNASSRTASPCPSRPASPHPSCPNSPCVTRPSSPCPQCASCPNRARSPSPHHHQPSTEQCKQCAANAQKSTHNPISYVLHDVFPHGGHGHHHSHHHHPH</sequence>
<feature type="compositionally biased region" description="Low complexity" evidence="1">
    <location>
        <begin position="52"/>
        <end position="63"/>
    </location>
</feature>
<name>A0ABD6F386_9BILA</name>
<feature type="region of interest" description="Disordered" evidence="1">
    <location>
        <begin position="25"/>
        <end position="120"/>
    </location>
</feature>
<reference evidence="2 3" key="1">
    <citation type="submission" date="2024-08" db="EMBL/GenBank/DDBJ databases">
        <title>Gnathostoma spinigerum genome.</title>
        <authorList>
            <person name="Gonzalez-Bertolin B."/>
            <person name="Monzon S."/>
            <person name="Zaballos A."/>
            <person name="Jimenez P."/>
            <person name="Dekumyoy P."/>
            <person name="Varona S."/>
            <person name="Cuesta I."/>
            <person name="Sumanam S."/>
            <person name="Adisakwattana P."/>
            <person name="Gasser R.B."/>
            <person name="Hernandez-Gonzalez A."/>
            <person name="Young N.D."/>
            <person name="Perteguer M.J."/>
        </authorList>
    </citation>
    <scope>NUCLEOTIDE SEQUENCE [LARGE SCALE GENOMIC DNA]</scope>
    <source>
        <strain evidence="2">AL3</strain>
        <tissue evidence="2">Liver</tissue>
    </source>
</reference>
<gene>
    <name evidence="2" type="ORF">AB6A40_010891</name>
</gene>
<organism evidence="2 3">
    <name type="scientific">Gnathostoma spinigerum</name>
    <dbReference type="NCBI Taxonomy" id="75299"/>
    <lineage>
        <taxon>Eukaryota</taxon>
        <taxon>Metazoa</taxon>
        <taxon>Ecdysozoa</taxon>
        <taxon>Nematoda</taxon>
        <taxon>Chromadorea</taxon>
        <taxon>Rhabditida</taxon>
        <taxon>Spirurina</taxon>
        <taxon>Gnathostomatomorpha</taxon>
        <taxon>Gnathostomatoidea</taxon>
        <taxon>Gnathostomatidae</taxon>
        <taxon>Gnathostoma</taxon>
    </lineage>
</organism>
<evidence type="ECO:0000256" key="1">
    <source>
        <dbReference type="SAM" id="MobiDB-lite"/>
    </source>
</evidence>
<dbReference type="AlphaFoldDB" id="A0ABD6F386"/>
<feature type="compositionally biased region" description="Pro residues" evidence="1">
    <location>
        <begin position="33"/>
        <end position="44"/>
    </location>
</feature>
<evidence type="ECO:0000313" key="3">
    <source>
        <dbReference type="Proteomes" id="UP001608902"/>
    </source>
</evidence>
<accession>A0ABD6F386</accession>
<proteinExistence type="predicted"/>
<comment type="caution">
    <text evidence="2">The sequence shown here is derived from an EMBL/GenBank/DDBJ whole genome shotgun (WGS) entry which is preliminary data.</text>
</comment>
<protein>
    <submittedName>
        <fullName evidence="2">Uncharacterized protein</fullName>
    </submittedName>
</protein>
<feature type="compositionally biased region" description="Basic residues" evidence="1">
    <location>
        <begin position="108"/>
        <end position="120"/>
    </location>
</feature>